<dbReference type="AlphaFoldDB" id="A0A4S4A5X5"/>
<proteinExistence type="predicted"/>
<gene>
    <name evidence="2" type="ORF">E6C51_02255</name>
</gene>
<evidence type="ECO:0000256" key="1">
    <source>
        <dbReference type="SAM" id="MobiDB-lite"/>
    </source>
</evidence>
<dbReference type="Pfam" id="PF13770">
    <property type="entry name" value="DUF4169"/>
    <property type="match status" value="1"/>
</dbReference>
<feature type="compositionally biased region" description="Basic and acidic residues" evidence="1">
    <location>
        <begin position="16"/>
        <end position="25"/>
    </location>
</feature>
<dbReference type="InterPro" id="IPR025227">
    <property type="entry name" value="DUF4169"/>
</dbReference>
<protein>
    <submittedName>
        <fullName evidence="2">DUF4169 family protein</fullName>
    </submittedName>
</protein>
<feature type="region of interest" description="Disordered" evidence="1">
    <location>
        <begin position="13"/>
        <end position="70"/>
    </location>
</feature>
<accession>A0A4S4A5X5</accession>
<dbReference type="Proteomes" id="UP000310754">
    <property type="component" value="Unassembled WGS sequence"/>
</dbReference>
<organism evidence="2 3">
    <name type="scientific">Allorhizobium terrae</name>
    <dbReference type="NCBI Taxonomy" id="1848972"/>
    <lineage>
        <taxon>Bacteria</taxon>
        <taxon>Pseudomonadati</taxon>
        <taxon>Pseudomonadota</taxon>
        <taxon>Alphaproteobacteria</taxon>
        <taxon>Hyphomicrobiales</taxon>
        <taxon>Rhizobiaceae</taxon>
        <taxon>Rhizobium/Agrobacterium group</taxon>
        <taxon>Allorhizobium</taxon>
    </lineage>
</organism>
<feature type="compositionally biased region" description="Basic and acidic residues" evidence="1">
    <location>
        <begin position="46"/>
        <end position="61"/>
    </location>
</feature>
<dbReference type="RefSeq" id="WP_146931039.1">
    <property type="nucleotide sequence ID" value="NZ_SSOA01000001.1"/>
</dbReference>
<sequence>MSGDVVNLRQFKKAKARVEKEKAADQNRLTFGRTKAEKNLTSALNKKAEKALDQSRLERSSNKPTDQTDA</sequence>
<dbReference type="EMBL" id="SSOA01000001">
    <property type="protein sequence ID" value="THF53951.1"/>
    <property type="molecule type" value="Genomic_DNA"/>
</dbReference>
<keyword evidence="3" id="KW-1185">Reference proteome</keyword>
<name>A0A4S4A5X5_9HYPH</name>
<reference evidence="2 3" key="1">
    <citation type="submission" date="2019-04" db="EMBL/GenBank/DDBJ databases">
        <title>Rhizobium terrae sp. nov., isolated from a paddy soil.</title>
        <authorList>
            <person name="Lin S.-Y."/>
            <person name="Hameed A."/>
            <person name="Huang H.-I."/>
            <person name="Young C.-C."/>
        </authorList>
    </citation>
    <scope>NUCLEOTIDE SEQUENCE [LARGE SCALE GENOMIC DNA]</scope>
    <source>
        <strain evidence="2 3">CC-HIH110</strain>
    </source>
</reference>
<comment type="caution">
    <text evidence="2">The sequence shown here is derived from an EMBL/GenBank/DDBJ whole genome shotgun (WGS) entry which is preliminary data.</text>
</comment>
<evidence type="ECO:0000313" key="2">
    <source>
        <dbReference type="EMBL" id="THF53951.1"/>
    </source>
</evidence>
<evidence type="ECO:0000313" key="3">
    <source>
        <dbReference type="Proteomes" id="UP000310754"/>
    </source>
</evidence>